<dbReference type="RefSeq" id="WP_104451624.1">
    <property type="nucleotide sequence ID" value="NZ_NIRS01000012.1"/>
</dbReference>
<accession>A0A2S6FCF5</accession>
<evidence type="ECO:0000256" key="3">
    <source>
        <dbReference type="ARBA" id="ARBA00022723"/>
    </source>
</evidence>
<dbReference type="Gene3D" id="3.30.1120.10">
    <property type="match status" value="1"/>
</dbReference>
<keyword evidence="5" id="KW-0378">Hydrolase</keyword>
<dbReference type="PANTHER" id="PTHR42693">
    <property type="entry name" value="ARYLSULFATASE FAMILY MEMBER"/>
    <property type="match status" value="1"/>
</dbReference>
<comment type="caution">
    <text evidence="9">The sequence shown here is derived from an EMBL/GenBank/DDBJ whole genome shotgun (WGS) entry which is preliminary data.</text>
</comment>
<feature type="signal peptide" evidence="7">
    <location>
        <begin position="1"/>
        <end position="23"/>
    </location>
</feature>
<dbReference type="Pfam" id="PF00884">
    <property type="entry name" value="Sulfatase"/>
    <property type="match status" value="1"/>
</dbReference>
<comment type="cofactor">
    <cofactor evidence="1">
        <name>Ca(2+)</name>
        <dbReference type="ChEBI" id="CHEBI:29108"/>
    </cofactor>
</comment>
<evidence type="ECO:0000256" key="6">
    <source>
        <dbReference type="ARBA" id="ARBA00022837"/>
    </source>
</evidence>
<protein>
    <submittedName>
        <fullName evidence="9">Arylsulfatase</fullName>
    </submittedName>
</protein>
<dbReference type="GO" id="GO:0046872">
    <property type="term" value="F:metal ion binding"/>
    <property type="evidence" value="ECO:0007669"/>
    <property type="project" value="UniProtKB-KW"/>
</dbReference>
<dbReference type="Proteomes" id="UP000238541">
    <property type="component" value="Unassembled WGS sequence"/>
</dbReference>
<keyword evidence="6" id="KW-0106">Calcium</keyword>
<dbReference type="PANTHER" id="PTHR42693:SF42">
    <property type="entry name" value="ARYLSULFATASE G"/>
    <property type="match status" value="1"/>
</dbReference>
<evidence type="ECO:0000313" key="10">
    <source>
        <dbReference type="Proteomes" id="UP000238541"/>
    </source>
</evidence>
<dbReference type="AlphaFoldDB" id="A0A2S6FCF5"/>
<dbReference type="InterPro" id="IPR017850">
    <property type="entry name" value="Alkaline_phosphatase_core_sf"/>
</dbReference>
<dbReference type="InterPro" id="IPR000917">
    <property type="entry name" value="Sulfatase_N"/>
</dbReference>
<evidence type="ECO:0000256" key="4">
    <source>
        <dbReference type="ARBA" id="ARBA00022729"/>
    </source>
</evidence>
<dbReference type="InterPro" id="IPR050738">
    <property type="entry name" value="Sulfatase"/>
</dbReference>
<evidence type="ECO:0000313" key="9">
    <source>
        <dbReference type="EMBL" id="PPK35106.1"/>
    </source>
</evidence>
<dbReference type="SUPFAM" id="SSF53649">
    <property type="entry name" value="Alkaline phosphatase-like"/>
    <property type="match status" value="1"/>
</dbReference>
<dbReference type="EMBL" id="NIRS01000012">
    <property type="protein sequence ID" value="PPK35106.1"/>
    <property type="molecule type" value="Genomic_DNA"/>
</dbReference>
<evidence type="ECO:0000256" key="2">
    <source>
        <dbReference type="ARBA" id="ARBA00008779"/>
    </source>
</evidence>
<evidence type="ECO:0000256" key="5">
    <source>
        <dbReference type="ARBA" id="ARBA00022801"/>
    </source>
</evidence>
<evidence type="ECO:0000259" key="8">
    <source>
        <dbReference type="Pfam" id="PF00884"/>
    </source>
</evidence>
<feature type="chain" id="PRO_5015398052" evidence="7">
    <location>
        <begin position="24"/>
        <end position="483"/>
    </location>
</feature>
<sequence length="483" mass="52996">MNSIASIAALTAALLNVPAPAFAQPASPNIVVILMDNLGYGELGAYGGGILRGAPTPRIDELAAEGVRFTNFNVEPQCTPSRSALMTGRFPIRSGTYKVVGGGAPDGLTQWEVTLAELLSDRGYATGIWGKWHLGSNEDRFPTHQGFDEWYGIPRTYDEAMWSAADDTDNEQPAIGRNQGWDESLAPAQYIYEARKGEPARKVARLDLVTRRTLDAQVATRAVDFIQRNAKAGKPFFAYVPFSLVHMPTLPNPEFAGKTGNGSWADALAEMDHRSGQILDAIKAAGIEDNTLVVFASDNGGEATYPWQGANGPWRGSYFTAMEASLRAPFILRWPGKISGGRVTNDVVHIVDLYTTLAHVGGAQVPQDRPIDGVDQLDFFTGKQEKSSREGFPAYVADRLTAVKWRNWKLHFIWQENMYDPPQVLPVAKGINLLTDLREEHDVLAQNTWIVRPMMKIVGDLKASLKQYPPIEAGTPDPYSPPK</sequence>
<proteinExistence type="inferred from homology"/>
<keyword evidence="3" id="KW-0479">Metal-binding</keyword>
<keyword evidence="10" id="KW-1185">Reference proteome</keyword>
<dbReference type="Gene3D" id="3.40.720.10">
    <property type="entry name" value="Alkaline Phosphatase, subunit A"/>
    <property type="match status" value="1"/>
</dbReference>
<evidence type="ECO:0000256" key="7">
    <source>
        <dbReference type="SAM" id="SignalP"/>
    </source>
</evidence>
<gene>
    <name evidence="9" type="ORF">CD175_30210</name>
</gene>
<evidence type="ECO:0000256" key="1">
    <source>
        <dbReference type="ARBA" id="ARBA00001913"/>
    </source>
</evidence>
<keyword evidence="4 7" id="KW-0732">Signal</keyword>
<dbReference type="GO" id="GO:0004065">
    <property type="term" value="F:arylsulfatase activity"/>
    <property type="evidence" value="ECO:0007669"/>
    <property type="project" value="TreeGrafter"/>
</dbReference>
<dbReference type="CDD" id="cd16142">
    <property type="entry name" value="ARS_like"/>
    <property type="match status" value="1"/>
</dbReference>
<reference evidence="10" key="1">
    <citation type="submission" date="2017-06" db="EMBL/GenBank/DDBJ databases">
        <authorList>
            <person name="Furmanczyk E.M."/>
        </authorList>
    </citation>
    <scope>NUCLEOTIDE SEQUENCE [LARGE SCALE GENOMIC DNA]</scope>
    <source>
        <strain evidence="10">AP3_16</strain>
    </source>
</reference>
<organism evidence="9 10">
    <name type="scientific">Pseudomonas laurylsulfatiphila</name>
    <dbReference type="NCBI Taxonomy" id="2011015"/>
    <lineage>
        <taxon>Bacteria</taxon>
        <taxon>Pseudomonadati</taxon>
        <taxon>Pseudomonadota</taxon>
        <taxon>Gammaproteobacteria</taxon>
        <taxon>Pseudomonadales</taxon>
        <taxon>Pseudomonadaceae</taxon>
        <taxon>Pseudomonas</taxon>
    </lineage>
</organism>
<comment type="similarity">
    <text evidence="2">Belongs to the sulfatase family.</text>
</comment>
<feature type="domain" description="Sulfatase N-terminal" evidence="8">
    <location>
        <begin position="28"/>
        <end position="362"/>
    </location>
</feature>
<name>A0A2S6FCF5_9PSED</name>